<dbReference type="Proteomes" id="UP001185028">
    <property type="component" value="Unassembled WGS sequence"/>
</dbReference>
<evidence type="ECO:0000313" key="4">
    <source>
        <dbReference type="Proteomes" id="UP001185028"/>
    </source>
</evidence>
<feature type="domain" description="Barstar (barnase inhibitor)" evidence="2">
    <location>
        <begin position="5"/>
        <end position="93"/>
    </location>
</feature>
<proteinExistence type="inferred from homology"/>
<accession>A0ABU1J1Z2</accession>
<gene>
    <name evidence="3" type="ORF">JOC58_003090</name>
</gene>
<comment type="caution">
    <text evidence="3">The sequence shown here is derived from an EMBL/GenBank/DDBJ whole genome shotgun (WGS) entry which is preliminary data.</text>
</comment>
<evidence type="ECO:0000256" key="1">
    <source>
        <dbReference type="ARBA" id="ARBA00006845"/>
    </source>
</evidence>
<dbReference type="EMBL" id="JAVDQH010000012">
    <property type="protein sequence ID" value="MDR6245191.1"/>
    <property type="molecule type" value="Genomic_DNA"/>
</dbReference>
<protein>
    <submittedName>
        <fullName evidence="3">Ribonuclease inhibitor</fullName>
    </submittedName>
</protein>
<dbReference type="Gene3D" id="3.30.370.10">
    <property type="entry name" value="Barstar-like"/>
    <property type="match status" value="1"/>
</dbReference>
<keyword evidence="4" id="KW-1185">Reference proteome</keyword>
<dbReference type="Pfam" id="PF01337">
    <property type="entry name" value="Barstar"/>
    <property type="match status" value="1"/>
</dbReference>
<sequence>MRTNMKTVVLNGEDFATVEELHMTLRQVLCLPADYGANLDALWDGLTGQIELPLQIEWLNYELSYERLGSYAEQVLGLMEEVQGEGNGFRVWVLQSSDAVAF</sequence>
<reference evidence="3 4" key="1">
    <citation type="submission" date="2023-07" db="EMBL/GenBank/DDBJ databases">
        <title>Genomic Encyclopedia of Type Strains, Phase IV (KMG-IV): sequencing the most valuable type-strain genomes for metagenomic binning, comparative biology and taxonomic classification.</title>
        <authorList>
            <person name="Goeker M."/>
        </authorList>
    </citation>
    <scope>NUCLEOTIDE SEQUENCE [LARGE SCALE GENOMIC DNA]</scope>
    <source>
        <strain evidence="3 4">DSM 22170</strain>
    </source>
</reference>
<dbReference type="SUPFAM" id="SSF52038">
    <property type="entry name" value="Barstar-related"/>
    <property type="match status" value="1"/>
</dbReference>
<comment type="similarity">
    <text evidence="1">Belongs to the barstar family.</text>
</comment>
<evidence type="ECO:0000313" key="3">
    <source>
        <dbReference type="EMBL" id="MDR6245191.1"/>
    </source>
</evidence>
<dbReference type="RefSeq" id="WP_229685848.1">
    <property type="nucleotide sequence ID" value="NZ_BMMB01000007.1"/>
</dbReference>
<organism evidence="3 4">
    <name type="scientific">Paenibacillus hunanensis</name>
    <dbReference type="NCBI Taxonomy" id="539262"/>
    <lineage>
        <taxon>Bacteria</taxon>
        <taxon>Bacillati</taxon>
        <taxon>Bacillota</taxon>
        <taxon>Bacilli</taxon>
        <taxon>Bacillales</taxon>
        <taxon>Paenibacillaceae</taxon>
        <taxon>Paenibacillus</taxon>
    </lineage>
</organism>
<name>A0ABU1J1Z2_9BACL</name>
<dbReference type="InterPro" id="IPR000468">
    <property type="entry name" value="Barstar"/>
</dbReference>
<dbReference type="CDD" id="cd05142">
    <property type="entry name" value="Barstar"/>
    <property type="match status" value="1"/>
</dbReference>
<evidence type="ECO:0000259" key="2">
    <source>
        <dbReference type="Pfam" id="PF01337"/>
    </source>
</evidence>
<dbReference type="InterPro" id="IPR035905">
    <property type="entry name" value="Barstar-like_sf"/>
</dbReference>